<feature type="signal peptide" evidence="5">
    <location>
        <begin position="1"/>
        <end position="24"/>
    </location>
</feature>
<evidence type="ECO:0000313" key="7">
    <source>
        <dbReference type="EMBL" id="MBD2592720.1"/>
    </source>
</evidence>
<name>A0ABR8FQU5_9NOSO</name>
<comment type="caution">
    <text evidence="7">The sequence shown here is derived from an EMBL/GenBank/DDBJ whole genome shotgun (WGS) entry which is preliminary data.</text>
</comment>
<protein>
    <submittedName>
        <fullName evidence="7">Rieske 2Fe-2S domain-containing protein</fullName>
    </submittedName>
</protein>
<keyword evidence="1" id="KW-0001">2Fe-2S</keyword>
<proteinExistence type="predicted"/>
<keyword evidence="4" id="KW-0411">Iron-sulfur</keyword>
<dbReference type="PROSITE" id="PS51296">
    <property type="entry name" value="RIESKE"/>
    <property type="match status" value="1"/>
</dbReference>
<keyword evidence="2" id="KW-0479">Metal-binding</keyword>
<gene>
    <name evidence="7" type="ORF">H6G74_00050</name>
</gene>
<evidence type="ECO:0000259" key="6">
    <source>
        <dbReference type="PROSITE" id="PS51296"/>
    </source>
</evidence>
<evidence type="ECO:0000256" key="3">
    <source>
        <dbReference type="ARBA" id="ARBA00023004"/>
    </source>
</evidence>
<organism evidence="7 8">
    <name type="scientific">Nostoc spongiaeforme FACHB-130</name>
    <dbReference type="NCBI Taxonomy" id="1357510"/>
    <lineage>
        <taxon>Bacteria</taxon>
        <taxon>Bacillati</taxon>
        <taxon>Cyanobacteriota</taxon>
        <taxon>Cyanophyceae</taxon>
        <taxon>Nostocales</taxon>
        <taxon>Nostocaceae</taxon>
        <taxon>Nostoc</taxon>
    </lineage>
</organism>
<dbReference type="SUPFAM" id="SSF50022">
    <property type="entry name" value="ISP domain"/>
    <property type="match status" value="1"/>
</dbReference>
<evidence type="ECO:0000256" key="5">
    <source>
        <dbReference type="SAM" id="SignalP"/>
    </source>
</evidence>
<evidence type="ECO:0000313" key="8">
    <source>
        <dbReference type="Proteomes" id="UP000603457"/>
    </source>
</evidence>
<dbReference type="PROSITE" id="PS51257">
    <property type="entry name" value="PROKAR_LIPOPROTEIN"/>
    <property type="match status" value="1"/>
</dbReference>
<dbReference type="Proteomes" id="UP000603457">
    <property type="component" value="Unassembled WGS sequence"/>
</dbReference>
<dbReference type="Gene3D" id="2.102.10.10">
    <property type="entry name" value="Rieske [2Fe-2S] iron-sulphur domain"/>
    <property type="match status" value="1"/>
</dbReference>
<keyword evidence="3" id="KW-0408">Iron</keyword>
<reference evidence="7 8" key="1">
    <citation type="journal article" date="2020" name="ISME J.">
        <title>Comparative genomics reveals insights into cyanobacterial evolution and habitat adaptation.</title>
        <authorList>
            <person name="Chen M.Y."/>
            <person name="Teng W.K."/>
            <person name="Zhao L."/>
            <person name="Hu C.X."/>
            <person name="Zhou Y.K."/>
            <person name="Han B.P."/>
            <person name="Song L.R."/>
            <person name="Shu W.S."/>
        </authorList>
    </citation>
    <scope>NUCLEOTIDE SEQUENCE [LARGE SCALE GENOMIC DNA]</scope>
    <source>
        <strain evidence="7 8">FACHB-130</strain>
    </source>
</reference>
<evidence type="ECO:0000256" key="1">
    <source>
        <dbReference type="ARBA" id="ARBA00022714"/>
    </source>
</evidence>
<dbReference type="EMBL" id="JACJTB010000001">
    <property type="protein sequence ID" value="MBD2592720.1"/>
    <property type="molecule type" value="Genomic_DNA"/>
</dbReference>
<dbReference type="RefSeq" id="WP_190965731.1">
    <property type="nucleotide sequence ID" value="NZ_JACJTB010000001.1"/>
</dbReference>
<evidence type="ECO:0000256" key="4">
    <source>
        <dbReference type="ARBA" id="ARBA00023014"/>
    </source>
</evidence>
<sequence length="64" mass="6887">MKRRDFINWVGLGLIASSLPVAIAACPCHRAEYASDGQVQKGPAEKPLKTYTAKIEGDSVLVKS</sequence>
<keyword evidence="5" id="KW-0732">Signal</keyword>
<feature type="domain" description="Rieske" evidence="6">
    <location>
        <begin position="26"/>
        <end position="62"/>
    </location>
</feature>
<dbReference type="InterPro" id="IPR017941">
    <property type="entry name" value="Rieske_2Fe-2S"/>
</dbReference>
<feature type="chain" id="PRO_5046186886" evidence="5">
    <location>
        <begin position="25"/>
        <end position="64"/>
    </location>
</feature>
<dbReference type="InterPro" id="IPR036922">
    <property type="entry name" value="Rieske_2Fe-2S_sf"/>
</dbReference>
<dbReference type="Pfam" id="PF00355">
    <property type="entry name" value="Rieske"/>
    <property type="match status" value="1"/>
</dbReference>
<evidence type="ECO:0000256" key="2">
    <source>
        <dbReference type="ARBA" id="ARBA00022723"/>
    </source>
</evidence>
<accession>A0ABR8FQU5</accession>
<keyword evidence="8" id="KW-1185">Reference proteome</keyword>